<evidence type="ECO:0000256" key="2">
    <source>
        <dbReference type="ARBA" id="ARBA00022840"/>
    </source>
</evidence>
<organism evidence="4 5">
    <name type="scientific">Nicrophorus vespilloides</name>
    <name type="common">Boreal carrion beetle</name>
    <dbReference type="NCBI Taxonomy" id="110193"/>
    <lineage>
        <taxon>Eukaryota</taxon>
        <taxon>Metazoa</taxon>
        <taxon>Ecdysozoa</taxon>
        <taxon>Arthropoda</taxon>
        <taxon>Hexapoda</taxon>
        <taxon>Insecta</taxon>
        <taxon>Pterygota</taxon>
        <taxon>Neoptera</taxon>
        <taxon>Endopterygota</taxon>
        <taxon>Coleoptera</taxon>
        <taxon>Polyphaga</taxon>
        <taxon>Staphyliniformia</taxon>
        <taxon>Silphidae</taxon>
        <taxon>Nicrophorinae</taxon>
        <taxon>Nicrophorus</taxon>
    </lineage>
</organism>
<dbReference type="Gene3D" id="3.30.70.3170">
    <property type="match status" value="1"/>
</dbReference>
<dbReference type="PANTHER" id="PTHR10457:SF7">
    <property type="entry name" value="GALACTOKINASE-RELATED"/>
    <property type="match status" value="1"/>
</dbReference>
<dbReference type="InterPro" id="IPR036554">
    <property type="entry name" value="GHMP_kinase_C_sf"/>
</dbReference>
<keyword evidence="1" id="KW-0547">Nucleotide-binding</keyword>
<sequence>MISLVARVLHTEPYSKEEVLTELEVTNETLDAVSLTENTKHIQTYKLHQRAMHVFEEALRVQKFYEECIRASGSAEGSLVALGRLMAESHASLRDNYECSHPQMDRLVELSEGLSFGARLTGAGWGGCIVALLTHSTVDNYISTIKEKFYKPLGIDGSELNTLIFATEPNQGACIYQTTN</sequence>
<keyword evidence="2" id="KW-0067">ATP-binding</keyword>
<evidence type="ECO:0000313" key="4">
    <source>
        <dbReference type="Proteomes" id="UP000695000"/>
    </source>
</evidence>
<gene>
    <name evidence="5" type="primary">LOC108563052</name>
</gene>
<evidence type="ECO:0000259" key="3">
    <source>
        <dbReference type="Pfam" id="PF08544"/>
    </source>
</evidence>
<dbReference type="Proteomes" id="UP000695000">
    <property type="component" value="Unplaced"/>
</dbReference>
<dbReference type="SUPFAM" id="SSF55060">
    <property type="entry name" value="GHMP Kinase, C-terminal domain"/>
    <property type="match status" value="1"/>
</dbReference>
<dbReference type="RefSeq" id="XP_017777098.1">
    <property type="nucleotide sequence ID" value="XM_017921609.1"/>
</dbReference>
<protein>
    <submittedName>
        <fullName evidence="5">N-acetylgalactosamine kinase-like</fullName>
    </submittedName>
</protein>
<proteinExistence type="predicted"/>
<reference evidence="5" key="1">
    <citation type="submission" date="2025-08" db="UniProtKB">
        <authorList>
            <consortium name="RefSeq"/>
        </authorList>
    </citation>
    <scope>IDENTIFICATION</scope>
    <source>
        <tissue evidence="5">Whole Larva</tissue>
    </source>
</reference>
<feature type="domain" description="GHMP kinase C-terminal" evidence="3">
    <location>
        <begin position="75"/>
        <end position="150"/>
    </location>
</feature>
<dbReference type="GeneID" id="108563052"/>
<name>A0ABM1MR98_NICVS</name>
<evidence type="ECO:0000256" key="1">
    <source>
        <dbReference type="ARBA" id="ARBA00022741"/>
    </source>
</evidence>
<dbReference type="InterPro" id="IPR013750">
    <property type="entry name" value="GHMP_kinase_C_dom"/>
</dbReference>
<dbReference type="PANTHER" id="PTHR10457">
    <property type="entry name" value="MEVALONATE KINASE/GALACTOKINASE"/>
    <property type="match status" value="1"/>
</dbReference>
<accession>A0ABM1MR98</accession>
<dbReference type="Gene3D" id="1.20.1440.340">
    <property type="match status" value="1"/>
</dbReference>
<keyword evidence="4" id="KW-1185">Reference proteome</keyword>
<evidence type="ECO:0000313" key="5">
    <source>
        <dbReference type="RefSeq" id="XP_017777098.1"/>
    </source>
</evidence>
<dbReference type="Pfam" id="PF08544">
    <property type="entry name" value="GHMP_kinases_C"/>
    <property type="match status" value="1"/>
</dbReference>